<sequence length="178" mass="20077">MAAQPEIYFCEPTRYVPNSQLPVLVYRDVLSKPYDEETIQTQLEGNRWLKGGIWGAIPRHHFHPNTHECYAVFQGSSTLLIGAGPLDDIDKGQTIHVKVGDVIILPAGVSHCSKDFEGDYRYMGVYPEGAPKWKNEYCKDESRYQSIKEEAGAVPVPEWDPVGGYHGPLWTLWNRATA</sequence>
<dbReference type="PANTHER" id="PTHR36448">
    <property type="entry name" value="BLR7373 PROTEIN"/>
    <property type="match status" value="1"/>
</dbReference>
<dbReference type="Gene3D" id="2.60.120.10">
    <property type="entry name" value="Jelly Rolls"/>
    <property type="match status" value="1"/>
</dbReference>
<organism evidence="1 2">
    <name type="scientific">Aspergillus lucknowensis</name>
    <dbReference type="NCBI Taxonomy" id="176173"/>
    <lineage>
        <taxon>Eukaryota</taxon>
        <taxon>Fungi</taxon>
        <taxon>Dikarya</taxon>
        <taxon>Ascomycota</taxon>
        <taxon>Pezizomycotina</taxon>
        <taxon>Eurotiomycetes</taxon>
        <taxon>Eurotiomycetidae</taxon>
        <taxon>Eurotiales</taxon>
        <taxon>Aspergillaceae</taxon>
        <taxon>Aspergillus</taxon>
        <taxon>Aspergillus subgen. Nidulantes</taxon>
    </lineage>
</organism>
<comment type="caution">
    <text evidence="1">The sequence shown here is derived from an EMBL/GenBank/DDBJ whole genome shotgun (WGS) entry which is preliminary data.</text>
</comment>
<dbReference type="RefSeq" id="XP_070882171.1">
    <property type="nucleotide sequence ID" value="XM_071026440.1"/>
</dbReference>
<evidence type="ECO:0000313" key="1">
    <source>
        <dbReference type="EMBL" id="KAL2863192.1"/>
    </source>
</evidence>
<dbReference type="PANTHER" id="PTHR36448:SF2">
    <property type="entry name" value="CUPIN TYPE-1 DOMAIN-CONTAINING PROTEIN"/>
    <property type="match status" value="1"/>
</dbReference>
<dbReference type="Proteomes" id="UP001610432">
    <property type="component" value="Unassembled WGS sequence"/>
</dbReference>
<evidence type="ECO:0008006" key="3">
    <source>
        <dbReference type="Google" id="ProtNLM"/>
    </source>
</evidence>
<dbReference type="SUPFAM" id="SSF51182">
    <property type="entry name" value="RmlC-like cupins"/>
    <property type="match status" value="1"/>
</dbReference>
<dbReference type="InterPro" id="IPR011051">
    <property type="entry name" value="RmlC_Cupin_sf"/>
</dbReference>
<dbReference type="InterPro" id="IPR047121">
    <property type="entry name" value="YjiB-like"/>
</dbReference>
<dbReference type="CDD" id="cd02219">
    <property type="entry name" value="cupin_YjlB-like"/>
    <property type="match status" value="1"/>
</dbReference>
<dbReference type="InterPro" id="IPR014710">
    <property type="entry name" value="RmlC-like_jellyroll"/>
</dbReference>
<protein>
    <recommendedName>
        <fullName evidence="3">Cupin type-1 domain-containing protein</fullName>
    </recommendedName>
</protein>
<dbReference type="GeneID" id="98141512"/>
<keyword evidence="2" id="KW-1185">Reference proteome</keyword>
<gene>
    <name evidence="1" type="ORF">BJX67DRAFT_266650</name>
</gene>
<name>A0ABR4LFP3_9EURO</name>
<accession>A0ABR4LFP3</accession>
<reference evidence="1 2" key="1">
    <citation type="submission" date="2024-07" db="EMBL/GenBank/DDBJ databases">
        <title>Section-level genome sequencing and comparative genomics of Aspergillus sections Usti and Cavernicolus.</title>
        <authorList>
            <consortium name="Lawrence Berkeley National Laboratory"/>
            <person name="Nybo J.L."/>
            <person name="Vesth T.C."/>
            <person name="Theobald S."/>
            <person name="Frisvad J.C."/>
            <person name="Larsen T.O."/>
            <person name="Kjaerboelling I."/>
            <person name="Rothschild-Mancinelli K."/>
            <person name="Lyhne E.K."/>
            <person name="Kogle M.E."/>
            <person name="Barry K."/>
            <person name="Clum A."/>
            <person name="Na H."/>
            <person name="Ledsgaard L."/>
            <person name="Lin J."/>
            <person name="Lipzen A."/>
            <person name="Kuo A."/>
            <person name="Riley R."/>
            <person name="Mondo S."/>
            <person name="Labutti K."/>
            <person name="Haridas S."/>
            <person name="Pangalinan J."/>
            <person name="Salamov A.A."/>
            <person name="Simmons B.A."/>
            <person name="Magnuson J.K."/>
            <person name="Chen J."/>
            <person name="Drula E."/>
            <person name="Henrissat B."/>
            <person name="Wiebenga A."/>
            <person name="Lubbers R.J."/>
            <person name="Gomes A.C."/>
            <person name="Macurrencykelacurrency M.R."/>
            <person name="Stajich J."/>
            <person name="Grigoriev I.V."/>
            <person name="Mortensen U.H."/>
            <person name="De Vries R.P."/>
            <person name="Baker S.E."/>
            <person name="Andersen M.R."/>
        </authorList>
    </citation>
    <scope>NUCLEOTIDE SEQUENCE [LARGE SCALE GENOMIC DNA]</scope>
    <source>
        <strain evidence="1 2">CBS 449.75</strain>
    </source>
</reference>
<proteinExistence type="predicted"/>
<dbReference type="EMBL" id="JBFXLQ010000055">
    <property type="protein sequence ID" value="KAL2863192.1"/>
    <property type="molecule type" value="Genomic_DNA"/>
</dbReference>
<evidence type="ECO:0000313" key="2">
    <source>
        <dbReference type="Proteomes" id="UP001610432"/>
    </source>
</evidence>